<accession>A0A8S5R7Y8</accession>
<evidence type="ECO:0000313" key="1">
    <source>
        <dbReference type="EMBL" id="DAE27526.1"/>
    </source>
</evidence>
<sequence>MYTNLTRRGSGQLVMVAMLSATPASAGVLVLL</sequence>
<proteinExistence type="predicted"/>
<reference evidence="1" key="1">
    <citation type="journal article" date="2021" name="Proc. Natl. Acad. Sci. U.S.A.">
        <title>A Catalog of Tens of Thousands of Viruses from Human Metagenomes Reveals Hidden Associations with Chronic Diseases.</title>
        <authorList>
            <person name="Tisza M.J."/>
            <person name="Buck C.B."/>
        </authorList>
    </citation>
    <scope>NUCLEOTIDE SEQUENCE</scope>
    <source>
        <strain evidence="1">Ct1Uu26</strain>
    </source>
</reference>
<organism evidence="1">
    <name type="scientific">virus sp. ct1Uu26</name>
    <dbReference type="NCBI Taxonomy" id="2826789"/>
    <lineage>
        <taxon>Viruses</taxon>
    </lineage>
</organism>
<dbReference type="EMBL" id="BK015840">
    <property type="protein sequence ID" value="DAE27526.1"/>
    <property type="molecule type" value="Genomic_DNA"/>
</dbReference>
<name>A0A8S5R7Y8_9VIRU</name>
<protein>
    <submittedName>
        <fullName evidence="1">Uncharacterized protein</fullName>
    </submittedName>
</protein>